<name>A0ABV6ZJX0_9HYPH</name>
<organism evidence="1 2">
    <name type="scientific">Labrys neptuniae</name>
    <dbReference type="NCBI Taxonomy" id="376174"/>
    <lineage>
        <taxon>Bacteria</taxon>
        <taxon>Pseudomonadati</taxon>
        <taxon>Pseudomonadota</taxon>
        <taxon>Alphaproteobacteria</taxon>
        <taxon>Hyphomicrobiales</taxon>
        <taxon>Xanthobacteraceae</taxon>
        <taxon>Labrys</taxon>
    </lineage>
</organism>
<gene>
    <name evidence="1" type="ORF">ACETRX_22825</name>
</gene>
<dbReference type="Pfam" id="PF02924">
    <property type="entry name" value="HDPD"/>
    <property type="match status" value="1"/>
</dbReference>
<dbReference type="EMBL" id="JBHGPK010000011">
    <property type="protein sequence ID" value="MFC2252488.1"/>
    <property type="molecule type" value="Genomic_DNA"/>
</dbReference>
<dbReference type="Gene3D" id="2.40.300.10">
    <property type="entry name" value="Head decoration protein D"/>
    <property type="match status" value="1"/>
</dbReference>
<reference evidence="1 2" key="1">
    <citation type="submission" date="2024-09" db="EMBL/GenBank/DDBJ databases">
        <title>Description of Labrys sedimenti sp. nov., isolated from a diclofenac-degrading enrichment culture, and genome-based reclassification of Labrys portucalensis as a later heterotypic synonym of Labrys neptuniae.</title>
        <authorList>
            <person name="Tancsics A."/>
            <person name="Csepanyi A."/>
        </authorList>
    </citation>
    <scope>NUCLEOTIDE SEQUENCE [LARGE SCALE GENOMIC DNA]</scope>
    <source>
        <strain evidence="1 2">LMG 23412</strain>
    </source>
</reference>
<protein>
    <submittedName>
        <fullName evidence="1">Head decoration protein</fullName>
    </submittedName>
</protein>
<dbReference type="InterPro" id="IPR004195">
    <property type="entry name" value="Head_decoration_D"/>
</dbReference>
<evidence type="ECO:0000313" key="1">
    <source>
        <dbReference type="EMBL" id="MFC2252488.1"/>
    </source>
</evidence>
<sequence>MPKFFTEGRHTGEFLLTEGPGSISREAGQLAPGTGTIKDGTFIGRVTATKQLVPHDPAATDGSQTSVGILLGTHHLDATVPIDAAFIARQAEVKLACLTFNAATDTPEERAAVLAQLDTVIAR</sequence>
<proteinExistence type="predicted"/>
<dbReference type="Proteomes" id="UP001595190">
    <property type="component" value="Unassembled WGS sequence"/>
</dbReference>
<accession>A0ABV6ZJX0</accession>
<dbReference type="RefSeq" id="WP_394313093.1">
    <property type="nucleotide sequence ID" value="NZ_JBHGPK010000011.1"/>
</dbReference>
<evidence type="ECO:0000313" key="2">
    <source>
        <dbReference type="Proteomes" id="UP001595190"/>
    </source>
</evidence>
<comment type="caution">
    <text evidence="1">The sequence shown here is derived from an EMBL/GenBank/DDBJ whole genome shotgun (WGS) entry which is preliminary data.</text>
</comment>